<dbReference type="EC" id="2.7.11.1" evidence="2"/>
<organism evidence="5 6">
    <name type="scientific">Ostreobium quekettii</name>
    <dbReference type="NCBI Taxonomy" id="121088"/>
    <lineage>
        <taxon>Eukaryota</taxon>
        <taxon>Viridiplantae</taxon>
        <taxon>Chlorophyta</taxon>
        <taxon>core chlorophytes</taxon>
        <taxon>Ulvophyceae</taxon>
        <taxon>TCBD clade</taxon>
        <taxon>Bryopsidales</taxon>
        <taxon>Ostreobineae</taxon>
        <taxon>Ostreobiaceae</taxon>
        <taxon>Ostreobium</taxon>
    </lineage>
</organism>
<dbReference type="InterPro" id="IPR050235">
    <property type="entry name" value="CK1_Ser-Thr_kinase"/>
</dbReference>
<reference evidence="5" key="1">
    <citation type="submission" date="2020-12" db="EMBL/GenBank/DDBJ databases">
        <authorList>
            <person name="Iha C."/>
        </authorList>
    </citation>
    <scope>NUCLEOTIDE SEQUENCE</scope>
</reference>
<dbReference type="GO" id="GO:0004674">
    <property type="term" value="F:protein serine/threonine kinase activity"/>
    <property type="evidence" value="ECO:0007669"/>
    <property type="project" value="UniProtKB-EC"/>
</dbReference>
<dbReference type="AlphaFoldDB" id="A0A8S1IXP7"/>
<evidence type="ECO:0000256" key="2">
    <source>
        <dbReference type="ARBA" id="ARBA00012513"/>
    </source>
</evidence>
<keyword evidence="6" id="KW-1185">Reference proteome</keyword>
<sequence>MEDSDKLLAGRYRLGRKLGSGSFGDIYLGINMETKEEVGIKLEPAKSRQPQLLYESKLYKILKGGVGIPNVRSYGVDGANNYMVMDLLGPSMEDLFNFCGRRFSLKTVLMLADQMLSRIEFLHSKSLIHRDIKPDNFLMGLGKRANQVHIIDFGLAKKYRDPRTFQHVPYCEGKNLTGTARYASLWAHRGSEQSRRDDLEALGYVLMYFLRGSLPWQGLQAATKKQKYQRISETKAKVRLEDLCRGCPQAFVDYFTYVRTLKYYDKPDYAGLRKRFQNLFHRQGYSWDYNFDWINQKIRRKPDSSSTGHKGHTQDAGGKLGSAVTQGLVPQPREKKHKDKDLNSKLTGAKRILACFVRS</sequence>
<dbReference type="EMBL" id="CAJHUC010000846">
    <property type="protein sequence ID" value="CAD7698528.1"/>
    <property type="molecule type" value="Genomic_DNA"/>
</dbReference>
<feature type="region of interest" description="Disordered" evidence="3">
    <location>
        <begin position="300"/>
        <end position="344"/>
    </location>
</feature>
<dbReference type="GO" id="GO:0005524">
    <property type="term" value="F:ATP binding"/>
    <property type="evidence" value="ECO:0007669"/>
    <property type="project" value="InterPro"/>
</dbReference>
<dbReference type="InterPro" id="IPR008271">
    <property type="entry name" value="Ser/Thr_kinase_AS"/>
</dbReference>
<dbReference type="SMART" id="SM00220">
    <property type="entry name" value="S_TKc"/>
    <property type="match status" value="1"/>
</dbReference>
<dbReference type="Pfam" id="PF00069">
    <property type="entry name" value="Pkinase"/>
    <property type="match status" value="1"/>
</dbReference>
<dbReference type="OrthoDB" id="5800476at2759"/>
<protein>
    <recommendedName>
        <fullName evidence="2">non-specific serine/threonine protein kinase</fullName>
        <ecNumber evidence="2">2.7.11.1</ecNumber>
    </recommendedName>
</protein>
<evidence type="ECO:0000259" key="4">
    <source>
        <dbReference type="PROSITE" id="PS50011"/>
    </source>
</evidence>
<dbReference type="Gene3D" id="1.10.510.10">
    <property type="entry name" value="Transferase(Phosphotransferase) domain 1"/>
    <property type="match status" value="1"/>
</dbReference>
<dbReference type="PANTHER" id="PTHR11909">
    <property type="entry name" value="CASEIN KINASE-RELATED"/>
    <property type="match status" value="1"/>
</dbReference>
<proteinExistence type="inferred from homology"/>
<comment type="caution">
    <text evidence="5">The sequence shown here is derived from an EMBL/GenBank/DDBJ whole genome shotgun (WGS) entry which is preliminary data.</text>
</comment>
<feature type="domain" description="Protein kinase" evidence="4">
    <location>
        <begin position="12"/>
        <end position="280"/>
    </location>
</feature>
<dbReference type="FunFam" id="1.10.510.10:FF:000596">
    <property type="entry name" value="CK1 family protein kinase"/>
    <property type="match status" value="1"/>
</dbReference>
<name>A0A8S1IXP7_9CHLO</name>
<evidence type="ECO:0000256" key="1">
    <source>
        <dbReference type="ARBA" id="ARBA00005926"/>
    </source>
</evidence>
<dbReference type="PROSITE" id="PS00108">
    <property type="entry name" value="PROTEIN_KINASE_ST"/>
    <property type="match status" value="1"/>
</dbReference>
<dbReference type="PROSITE" id="PS50011">
    <property type="entry name" value="PROTEIN_KINASE_DOM"/>
    <property type="match status" value="1"/>
</dbReference>
<dbReference type="InterPro" id="IPR011009">
    <property type="entry name" value="Kinase-like_dom_sf"/>
</dbReference>
<dbReference type="InterPro" id="IPR000719">
    <property type="entry name" value="Prot_kinase_dom"/>
</dbReference>
<accession>A0A8S1IXP7</accession>
<gene>
    <name evidence="5" type="ORF">OSTQU699_LOCUS3889</name>
</gene>
<evidence type="ECO:0000313" key="6">
    <source>
        <dbReference type="Proteomes" id="UP000708148"/>
    </source>
</evidence>
<dbReference type="Proteomes" id="UP000708148">
    <property type="component" value="Unassembled WGS sequence"/>
</dbReference>
<evidence type="ECO:0000256" key="3">
    <source>
        <dbReference type="SAM" id="MobiDB-lite"/>
    </source>
</evidence>
<dbReference type="SUPFAM" id="SSF56112">
    <property type="entry name" value="Protein kinase-like (PK-like)"/>
    <property type="match status" value="1"/>
</dbReference>
<evidence type="ECO:0000313" key="5">
    <source>
        <dbReference type="EMBL" id="CAD7698528.1"/>
    </source>
</evidence>
<comment type="similarity">
    <text evidence="1">Belongs to the protein kinase superfamily. CK1 Ser/Thr protein kinase family. Casein kinase I subfamily.</text>
</comment>